<protein>
    <submittedName>
        <fullName evidence="1">Uncharacterized protein</fullName>
    </submittedName>
</protein>
<organism evidence="1 2">
    <name type="scientific">Aspergillus aculeatinus CBS 121060</name>
    <dbReference type="NCBI Taxonomy" id="1448322"/>
    <lineage>
        <taxon>Eukaryota</taxon>
        <taxon>Fungi</taxon>
        <taxon>Dikarya</taxon>
        <taxon>Ascomycota</taxon>
        <taxon>Pezizomycotina</taxon>
        <taxon>Eurotiomycetes</taxon>
        <taxon>Eurotiomycetidae</taxon>
        <taxon>Eurotiales</taxon>
        <taxon>Aspergillaceae</taxon>
        <taxon>Aspergillus</taxon>
        <taxon>Aspergillus subgen. Circumdati</taxon>
    </lineage>
</organism>
<reference evidence="1" key="1">
    <citation type="submission" date="2018-02" db="EMBL/GenBank/DDBJ databases">
        <title>The genomes of Aspergillus section Nigri reveals drivers in fungal speciation.</title>
        <authorList>
            <consortium name="DOE Joint Genome Institute"/>
            <person name="Vesth T.C."/>
            <person name="Nybo J."/>
            <person name="Theobald S."/>
            <person name="Brandl J."/>
            <person name="Frisvad J.C."/>
            <person name="Nielsen K.F."/>
            <person name="Lyhne E.K."/>
            <person name="Kogle M.E."/>
            <person name="Kuo A."/>
            <person name="Riley R."/>
            <person name="Clum A."/>
            <person name="Nolan M."/>
            <person name="Lipzen A."/>
            <person name="Salamov A."/>
            <person name="Henrissat B."/>
            <person name="Wiebenga A."/>
            <person name="De vries R.P."/>
            <person name="Grigoriev I.V."/>
            <person name="Mortensen U.H."/>
            <person name="Andersen M.R."/>
            <person name="Baker S.E."/>
        </authorList>
    </citation>
    <scope>NUCLEOTIDE SEQUENCE</scope>
    <source>
        <strain evidence="1">CBS 121060</strain>
    </source>
</reference>
<gene>
    <name evidence="1" type="ORF">BO66DRAFT_396055</name>
</gene>
<evidence type="ECO:0000313" key="2">
    <source>
        <dbReference type="Proteomes" id="UP000249661"/>
    </source>
</evidence>
<evidence type="ECO:0000313" key="1">
    <source>
        <dbReference type="EMBL" id="RAH64641.1"/>
    </source>
</evidence>
<keyword evidence="2" id="KW-1185">Reference proteome</keyword>
<dbReference type="EMBL" id="KZ825008">
    <property type="protein sequence ID" value="RAH64641.1"/>
    <property type="molecule type" value="Genomic_DNA"/>
</dbReference>
<accession>A0ACD1GTF6</accession>
<sequence>MQLFACGENSDDSLGEPRACRRRNVAFHHCEHPDLDLVYTPHCPLWVLRPKKVLEGKEIRPINCDTGSTFFDVDGDLRHFGWGSLSGSQRAGVLEAGTENLIHIIRLADGFAFLLRDGSLLIARKSGSHRIDGKGIKHIAARRVNDWNPDLVSGAVAVVFADDPKTVLSWDSWQHMCSFLEDPIGSPPPIHAATFASPVIQLTSEFAALTEAGEVFQWGDERLEQPPVVPDDDEGFEQAEFAARILNEPITSWPARPPRRLNYKPHKLPLPPIKKLSTGRAYATAITHTGDLYLMGSKSGHWPDIEDANPRKALEFQPATIPPDKPANTQGLRIQHAAVGGRHVVAVATDGSLWSAGDGLSGQLGIGVRQFGLCTPDGVVDMEANETEEEFALKWERMEVEALRNRECVAVFANEQQTFILTRDPD</sequence>
<dbReference type="Proteomes" id="UP000249661">
    <property type="component" value="Unassembled WGS sequence"/>
</dbReference>
<name>A0ACD1GTF6_9EURO</name>
<proteinExistence type="predicted"/>